<dbReference type="WBParaSite" id="SMRG1_37020.1">
    <property type="protein sequence ID" value="SMRG1_37020.1"/>
    <property type="gene ID" value="SMRG1_37020"/>
</dbReference>
<protein>
    <recommendedName>
        <fullName evidence="3">Reverse transcriptase domain-containing protein</fullName>
    </recommendedName>
</protein>
<evidence type="ECO:0000313" key="1">
    <source>
        <dbReference type="Proteomes" id="UP000050790"/>
    </source>
</evidence>
<dbReference type="Proteomes" id="UP000050790">
    <property type="component" value="Unassembled WGS sequence"/>
</dbReference>
<sequence length="164" mass="18636">MDDILVMCDNNFDIAQSLDKLDSLTYEEEINNRSPFLDILSSRWEVGIIMRSVYRKPTWSDQYLNFQFLSVVARAKLRKCLSNSTQSICAADMFEDVKLLTDTVISNGYPLKFINKYNSQSTPNLFNSVAKESVNIPLLFGSESNSMILGRKLKSAIEDITLLS</sequence>
<dbReference type="AlphaFoldDB" id="A0AA84ZLK8"/>
<accession>A0AA84ZLK8</accession>
<evidence type="ECO:0008006" key="3">
    <source>
        <dbReference type="Google" id="ProtNLM"/>
    </source>
</evidence>
<evidence type="ECO:0000313" key="2">
    <source>
        <dbReference type="WBParaSite" id="SMRG1_37020.1"/>
    </source>
</evidence>
<reference evidence="2" key="1">
    <citation type="submission" date="2023-11" db="UniProtKB">
        <authorList>
            <consortium name="WormBaseParasite"/>
        </authorList>
    </citation>
    <scope>IDENTIFICATION</scope>
</reference>
<proteinExistence type="predicted"/>
<name>A0AA84ZLK8_9TREM</name>
<organism evidence="1 2">
    <name type="scientific">Schistosoma margrebowiei</name>
    <dbReference type="NCBI Taxonomy" id="48269"/>
    <lineage>
        <taxon>Eukaryota</taxon>
        <taxon>Metazoa</taxon>
        <taxon>Spiralia</taxon>
        <taxon>Lophotrochozoa</taxon>
        <taxon>Platyhelminthes</taxon>
        <taxon>Trematoda</taxon>
        <taxon>Digenea</taxon>
        <taxon>Strigeidida</taxon>
        <taxon>Schistosomatoidea</taxon>
        <taxon>Schistosomatidae</taxon>
        <taxon>Schistosoma</taxon>
    </lineage>
</organism>